<organism evidence="1 2">
    <name type="scientific">Trichomonas vaginalis (strain ATCC PRA-98 / G3)</name>
    <dbReference type="NCBI Taxonomy" id="412133"/>
    <lineage>
        <taxon>Eukaryota</taxon>
        <taxon>Metamonada</taxon>
        <taxon>Parabasalia</taxon>
        <taxon>Trichomonadida</taxon>
        <taxon>Trichomonadidae</taxon>
        <taxon>Trichomonas</taxon>
    </lineage>
</organism>
<dbReference type="Proteomes" id="UP000001542">
    <property type="component" value="Unassembled WGS sequence"/>
</dbReference>
<reference evidence="1" key="1">
    <citation type="submission" date="2006-10" db="EMBL/GenBank/DDBJ databases">
        <authorList>
            <person name="Amadeo P."/>
            <person name="Zhao Q."/>
            <person name="Wortman J."/>
            <person name="Fraser-Liggett C."/>
            <person name="Carlton J."/>
        </authorList>
    </citation>
    <scope>NUCLEOTIDE SEQUENCE</scope>
    <source>
        <strain evidence="1">G3</strain>
    </source>
</reference>
<evidence type="ECO:0000313" key="2">
    <source>
        <dbReference type="Proteomes" id="UP000001542"/>
    </source>
</evidence>
<dbReference type="EMBL" id="DS114200">
    <property type="protein sequence ID" value="EAX89433.1"/>
    <property type="molecule type" value="Genomic_DNA"/>
</dbReference>
<gene>
    <name evidence="1" type="ORF">TVAG_327750</name>
</gene>
<dbReference type="VEuPathDB" id="TrichDB:TVAG_327750"/>
<proteinExistence type="predicted"/>
<reference evidence="1" key="2">
    <citation type="journal article" date="2007" name="Science">
        <title>Draft genome sequence of the sexually transmitted pathogen Trichomonas vaginalis.</title>
        <authorList>
            <person name="Carlton J.M."/>
            <person name="Hirt R.P."/>
            <person name="Silva J.C."/>
            <person name="Delcher A.L."/>
            <person name="Schatz M."/>
            <person name="Zhao Q."/>
            <person name="Wortman J.R."/>
            <person name="Bidwell S.L."/>
            <person name="Alsmark U.C.M."/>
            <person name="Besteiro S."/>
            <person name="Sicheritz-Ponten T."/>
            <person name="Noel C.J."/>
            <person name="Dacks J.B."/>
            <person name="Foster P.G."/>
            <person name="Simillion C."/>
            <person name="Van de Peer Y."/>
            <person name="Miranda-Saavedra D."/>
            <person name="Barton G.J."/>
            <person name="Westrop G.D."/>
            <person name="Mueller S."/>
            <person name="Dessi D."/>
            <person name="Fiori P.L."/>
            <person name="Ren Q."/>
            <person name="Paulsen I."/>
            <person name="Zhang H."/>
            <person name="Bastida-Corcuera F.D."/>
            <person name="Simoes-Barbosa A."/>
            <person name="Brown M.T."/>
            <person name="Hayes R.D."/>
            <person name="Mukherjee M."/>
            <person name="Okumura C.Y."/>
            <person name="Schneider R."/>
            <person name="Smith A.J."/>
            <person name="Vanacova S."/>
            <person name="Villalvazo M."/>
            <person name="Haas B.J."/>
            <person name="Pertea M."/>
            <person name="Feldblyum T.V."/>
            <person name="Utterback T.R."/>
            <person name="Shu C.L."/>
            <person name="Osoegawa K."/>
            <person name="de Jong P.J."/>
            <person name="Hrdy I."/>
            <person name="Horvathova L."/>
            <person name="Zubacova Z."/>
            <person name="Dolezal P."/>
            <person name="Malik S.B."/>
            <person name="Logsdon J.M. Jr."/>
            <person name="Henze K."/>
            <person name="Gupta A."/>
            <person name="Wang C.C."/>
            <person name="Dunne R.L."/>
            <person name="Upcroft J.A."/>
            <person name="Upcroft P."/>
            <person name="White O."/>
            <person name="Salzberg S.L."/>
            <person name="Tang P."/>
            <person name="Chiu C.-H."/>
            <person name="Lee Y.-S."/>
            <person name="Embley T.M."/>
            <person name="Coombs G.H."/>
            <person name="Mottram J.C."/>
            <person name="Tachezy J."/>
            <person name="Fraser-Liggett C.M."/>
            <person name="Johnson P.J."/>
        </authorList>
    </citation>
    <scope>NUCLEOTIDE SEQUENCE [LARGE SCALE GENOMIC DNA]</scope>
    <source>
        <strain evidence="1">G3</strain>
    </source>
</reference>
<sequence length="75" mass="8356">MREDGNLAVRPPPVIKVDNELGHRFPGTVLQIQINRHSPIWPTSPGDTGLRRPSEELAFGRLSVSRILHPRGQAL</sequence>
<dbReference type="RefSeq" id="XP_001302363.1">
    <property type="nucleotide sequence ID" value="XM_001302362.1"/>
</dbReference>
<name>A2G077_TRIV3</name>
<dbReference type="InParanoid" id="A2G077"/>
<dbReference type="AlphaFoldDB" id="A2G077"/>
<accession>A2G077</accession>
<dbReference type="KEGG" id="tva:4747103"/>
<evidence type="ECO:0000313" key="1">
    <source>
        <dbReference type="EMBL" id="EAX89433.1"/>
    </source>
</evidence>
<keyword evidence="2" id="KW-1185">Reference proteome</keyword>
<protein>
    <submittedName>
        <fullName evidence="1">Uncharacterized protein</fullName>
    </submittedName>
</protein>
<dbReference type="VEuPathDB" id="TrichDB:TVAGG3_0511980"/>